<accession>A0A9W9F7X6</accession>
<keyword evidence="2" id="KW-1185">Reference proteome</keyword>
<evidence type="ECO:0000313" key="2">
    <source>
        <dbReference type="Proteomes" id="UP001149074"/>
    </source>
</evidence>
<dbReference type="InterPro" id="IPR036188">
    <property type="entry name" value="FAD/NAD-bd_sf"/>
</dbReference>
<dbReference type="InterPro" id="IPR050464">
    <property type="entry name" value="Zeta_carotene_desat/Oxidored"/>
</dbReference>
<evidence type="ECO:0000313" key="1">
    <source>
        <dbReference type="EMBL" id="KAJ5095262.1"/>
    </source>
</evidence>
<evidence type="ECO:0008006" key="3">
    <source>
        <dbReference type="Google" id="ProtNLM"/>
    </source>
</evidence>
<proteinExistence type="predicted"/>
<dbReference type="Proteomes" id="UP001149074">
    <property type="component" value="Unassembled WGS sequence"/>
</dbReference>
<protein>
    <recommendedName>
        <fullName evidence="3">Amine oxidase domain-containing protein</fullName>
    </recommendedName>
</protein>
<organism evidence="1 2">
    <name type="scientific">Penicillium argentinense</name>
    <dbReference type="NCBI Taxonomy" id="1131581"/>
    <lineage>
        <taxon>Eukaryota</taxon>
        <taxon>Fungi</taxon>
        <taxon>Dikarya</taxon>
        <taxon>Ascomycota</taxon>
        <taxon>Pezizomycotina</taxon>
        <taxon>Eurotiomycetes</taxon>
        <taxon>Eurotiomycetidae</taxon>
        <taxon>Eurotiales</taxon>
        <taxon>Aspergillaceae</taxon>
        <taxon>Penicillium</taxon>
    </lineage>
</organism>
<dbReference type="RefSeq" id="XP_056473412.1">
    <property type="nucleotide sequence ID" value="XM_056620046.1"/>
</dbReference>
<dbReference type="Pfam" id="PF13450">
    <property type="entry name" value="NAD_binding_8"/>
    <property type="match status" value="1"/>
</dbReference>
<reference evidence="1" key="1">
    <citation type="submission" date="2022-11" db="EMBL/GenBank/DDBJ databases">
        <authorList>
            <person name="Petersen C."/>
        </authorList>
    </citation>
    <scope>NUCLEOTIDE SEQUENCE</scope>
    <source>
        <strain evidence="1">IBT 30761</strain>
    </source>
</reference>
<dbReference type="Gene3D" id="3.90.660.10">
    <property type="match status" value="1"/>
</dbReference>
<gene>
    <name evidence="1" type="ORF">N7532_007553</name>
</gene>
<dbReference type="GeneID" id="81359025"/>
<dbReference type="PANTHER" id="PTHR42923">
    <property type="entry name" value="PROTOPORPHYRINOGEN OXIDASE"/>
    <property type="match status" value="1"/>
</dbReference>
<sequence>MKMPQPPRPRSVAIVGTGMAGLTTAHLLHRDPESRYEVTLLEKQDKISLAAESIAIPSRDEKNQQVWADVPMRAFAGGFYHNLIRMYDYLEVAYNAQPFLFSFTRLPRHQEPPSIPSCIPSPQMVYASNFHQFPPAPRTADLVRWAVEAVYAIVCYCWFTICCFFIAPYEEDPKTGRLCESLDEYLRRMWMPRHYVTNYLVPLISSVCTCSHEELLCFPASDVLAYKRRTHRQQHFVVSGGVQSVQEKLLKGINVRLGAQITHVAPDKTGVQIKYSTPDGDTTEKFDLVILAVSPDIAAALYPSLSSQLSTIPTTTVETIAHTDESLITPMLRATSSDPASDKELAVGHVVHATQRIHLFSDGHITEAVHEQPNSILVTTNPIFPPEKSKVIRSAHFTRVLRSPRSRAVINAVFKDRKYDPALAKSASPFPWRNGDHGVFLAGGWCWDGMVLLEGCIVSAMRVANALGVEVPWDEEA</sequence>
<dbReference type="OrthoDB" id="5977668at2759"/>
<dbReference type="PANTHER" id="PTHR42923:SF42">
    <property type="entry name" value="AMINE OXIDASE DOMAIN-CONTAINING PROTEIN"/>
    <property type="match status" value="1"/>
</dbReference>
<dbReference type="GO" id="GO:0016491">
    <property type="term" value="F:oxidoreductase activity"/>
    <property type="evidence" value="ECO:0007669"/>
    <property type="project" value="TreeGrafter"/>
</dbReference>
<dbReference type="Gene3D" id="3.50.50.60">
    <property type="entry name" value="FAD/NAD(P)-binding domain"/>
    <property type="match status" value="2"/>
</dbReference>
<reference evidence="1" key="2">
    <citation type="journal article" date="2023" name="IMA Fungus">
        <title>Comparative genomic study of the Penicillium genus elucidates a diverse pangenome and 15 lateral gene transfer events.</title>
        <authorList>
            <person name="Petersen C."/>
            <person name="Sorensen T."/>
            <person name="Nielsen M.R."/>
            <person name="Sondergaard T.E."/>
            <person name="Sorensen J.L."/>
            <person name="Fitzpatrick D.A."/>
            <person name="Frisvad J.C."/>
            <person name="Nielsen K.L."/>
        </authorList>
    </citation>
    <scope>NUCLEOTIDE SEQUENCE</scope>
    <source>
        <strain evidence="1">IBT 30761</strain>
    </source>
</reference>
<dbReference type="EMBL" id="JAPQKI010000006">
    <property type="protein sequence ID" value="KAJ5095262.1"/>
    <property type="molecule type" value="Genomic_DNA"/>
</dbReference>
<comment type="caution">
    <text evidence="1">The sequence shown here is derived from an EMBL/GenBank/DDBJ whole genome shotgun (WGS) entry which is preliminary data.</text>
</comment>
<dbReference type="SUPFAM" id="SSF51905">
    <property type="entry name" value="FAD/NAD(P)-binding domain"/>
    <property type="match status" value="1"/>
</dbReference>
<name>A0A9W9F7X6_9EURO</name>
<dbReference type="AlphaFoldDB" id="A0A9W9F7X6"/>